<dbReference type="AlphaFoldDB" id="V4T7U9"/>
<evidence type="ECO:0008006" key="3">
    <source>
        <dbReference type="Google" id="ProtNLM"/>
    </source>
</evidence>
<reference evidence="1 2" key="1">
    <citation type="journal article" date="2014" name="Genome Announc.">
        <title>Draft Genome Sequence of Lutibaculum baratangense Strain AMV1T, Isolated from a Mud Volcano in Andamans, India.</title>
        <authorList>
            <person name="Singh A."/>
            <person name="Sreenivas A."/>
            <person name="Sathyanarayana Reddy G."/>
            <person name="Pinnaka A.K."/>
            <person name="Shivaji S."/>
        </authorList>
    </citation>
    <scope>NUCLEOTIDE SEQUENCE [LARGE SCALE GENOMIC DNA]</scope>
    <source>
        <strain evidence="1 2">AMV1</strain>
    </source>
</reference>
<sequence length="431" mass="47677">MTRTDLTAAADGSAGYNVRRLGYLDIQGGGQVEVHRGHAFVGHMSPPDGTSIIDVRDPANPKVVATVAPPDQYSHTHKVRVVGDLMICNVERHKRHFYRKGERIAAVEEAHRARTGRDPGDAAIAAELGVEAADVPELRAGLERGYRDGGFRVFDISDLARPRELAYVHTGGIGVHRFHMDERYAYISTEMEGFVGNILVTYDLADPSAPKEVSRWWMPGQNVAAGETPDWPGQRHRLHHALRFGDRMFAACWYAGAWLVDVSDIAAPRTIGRFDYHPPIPEPTHTFMPVPGRFDGRELALACDEEHDHVPGQPHGFLWVLDITDPANIKPVSTFHVSERDSPYARAGGRFGIHQFREKMDGTIVHAAWFAGGLRVIDIADPARPTEIAAYVPPPPEGYPAPQSNDVDVDDRGLIYLLDRNRGLSILEHTG</sequence>
<gene>
    <name evidence="1" type="ORF">N177_3820</name>
</gene>
<dbReference type="OrthoDB" id="8375at2"/>
<dbReference type="InterPro" id="IPR011044">
    <property type="entry name" value="Quino_amine_DH_bsu"/>
</dbReference>
<name>V4T7U9_9HYPH</name>
<comment type="caution">
    <text evidence="1">The sequence shown here is derived from an EMBL/GenBank/DDBJ whole genome shotgun (WGS) entry which is preliminary data.</text>
</comment>
<protein>
    <recommendedName>
        <fullName evidence="3">RNA polymerase subunit sigma-70</fullName>
    </recommendedName>
</protein>
<keyword evidence="2" id="KW-1185">Reference proteome</keyword>
<evidence type="ECO:0000313" key="2">
    <source>
        <dbReference type="Proteomes" id="UP000017819"/>
    </source>
</evidence>
<organism evidence="1 2">
    <name type="scientific">Lutibaculum baratangense AMV1</name>
    <dbReference type="NCBI Taxonomy" id="631454"/>
    <lineage>
        <taxon>Bacteria</taxon>
        <taxon>Pseudomonadati</taxon>
        <taxon>Pseudomonadota</taxon>
        <taxon>Alphaproteobacteria</taxon>
        <taxon>Hyphomicrobiales</taxon>
        <taxon>Tepidamorphaceae</taxon>
        <taxon>Lutibaculum</taxon>
    </lineage>
</organism>
<dbReference type="EMBL" id="AWXZ01000040">
    <property type="protein sequence ID" value="ESR22683.1"/>
    <property type="molecule type" value="Genomic_DNA"/>
</dbReference>
<dbReference type="InterPro" id="IPR013211">
    <property type="entry name" value="LVIVD"/>
</dbReference>
<dbReference type="eggNOG" id="COG5276">
    <property type="taxonomic scope" value="Bacteria"/>
</dbReference>
<dbReference type="Pfam" id="PF08309">
    <property type="entry name" value="LVIVD"/>
    <property type="match status" value="1"/>
</dbReference>
<accession>V4T7U9</accession>
<dbReference type="RefSeq" id="WP_023433929.1">
    <property type="nucleotide sequence ID" value="NZ_AWXZ01000040.1"/>
</dbReference>
<dbReference type="SUPFAM" id="SSF50969">
    <property type="entry name" value="YVTN repeat-like/Quinoprotein amine dehydrogenase"/>
    <property type="match status" value="1"/>
</dbReference>
<dbReference type="STRING" id="631454.N177_3820"/>
<dbReference type="Proteomes" id="UP000017819">
    <property type="component" value="Unassembled WGS sequence"/>
</dbReference>
<evidence type="ECO:0000313" key="1">
    <source>
        <dbReference type="EMBL" id="ESR22683.1"/>
    </source>
</evidence>
<proteinExistence type="predicted"/>